<reference evidence="1 2" key="1">
    <citation type="submission" date="2021-01" db="EMBL/GenBank/DDBJ databases">
        <title>Streptomyces acididurans sp. nov., isolated from a peat swamp forest soil.</title>
        <authorList>
            <person name="Chantavorakit T."/>
            <person name="Duangmal K."/>
        </authorList>
    </citation>
    <scope>NUCLEOTIDE SEQUENCE [LARGE SCALE GENOMIC DNA]</scope>
    <source>
        <strain evidence="1 2">KK5PA1</strain>
    </source>
</reference>
<proteinExistence type="predicted"/>
<name>A0ABS2TL95_9ACTN</name>
<gene>
    <name evidence="1" type="ORF">ITX44_06055</name>
</gene>
<dbReference type="RefSeq" id="WP_205355988.1">
    <property type="nucleotide sequence ID" value="NZ_JADKYB010000003.1"/>
</dbReference>
<accession>A0ABS2TL95</accession>
<sequence>MMSTSTDGARPNPLRGLPDQILRAGAEVSSPAGLLDFIGEVSTLADAIEGGLANAAWRGHLSEAASVDDRPPMPQVQELLRRGGLDREGASPGHAAFGQTVLSAMRAARTLHDAASAARAAGITEDVRVRVEKAQARRDADDAAYFKDTMDAIARVLAETVPDEAQERTTLALQRELAAVRRRQGDGQNSADGR</sequence>
<evidence type="ECO:0008006" key="3">
    <source>
        <dbReference type="Google" id="ProtNLM"/>
    </source>
</evidence>
<keyword evidence="2" id="KW-1185">Reference proteome</keyword>
<dbReference type="EMBL" id="JADKYB010000003">
    <property type="protein sequence ID" value="MBM9504104.1"/>
    <property type="molecule type" value="Genomic_DNA"/>
</dbReference>
<dbReference type="Proteomes" id="UP000749040">
    <property type="component" value="Unassembled WGS sequence"/>
</dbReference>
<evidence type="ECO:0000313" key="2">
    <source>
        <dbReference type="Proteomes" id="UP000749040"/>
    </source>
</evidence>
<evidence type="ECO:0000313" key="1">
    <source>
        <dbReference type="EMBL" id="MBM9504104.1"/>
    </source>
</evidence>
<comment type="caution">
    <text evidence="1">The sequence shown here is derived from an EMBL/GenBank/DDBJ whole genome shotgun (WGS) entry which is preliminary data.</text>
</comment>
<organism evidence="1 2">
    <name type="scientific">Actinacidiphila acididurans</name>
    <dbReference type="NCBI Taxonomy" id="2784346"/>
    <lineage>
        <taxon>Bacteria</taxon>
        <taxon>Bacillati</taxon>
        <taxon>Actinomycetota</taxon>
        <taxon>Actinomycetes</taxon>
        <taxon>Kitasatosporales</taxon>
        <taxon>Streptomycetaceae</taxon>
        <taxon>Actinacidiphila</taxon>
    </lineage>
</organism>
<protein>
    <recommendedName>
        <fullName evidence="3">DUF222 domain-containing protein</fullName>
    </recommendedName>
</protein>